<dbReference type="OrthoDB" id="5383784at2759"/>
<reference evidence="2 3" key="1">
    <citation type="journal article" date="2020" name="Genome Biol. Evol.">
        <title>A new high-quality draft genome assembly of the Chinese cordyceps Ophiocordyceps sinensis.</title>
        <authorList>
            <person name="Shu R."/>
            <person name="Zhang J."/>
            <person name="Meng Q."/>
            <person name="Zhang H."/>
            <person name="Zhou G."/>
            <person name="Li M."/>
            <person name="Wu P."/>
            <person name="Zhao Y."/>
            <person name="Chen C."/>
            <person name="Qin Q."/>
        </authorList>
    </citation>
    <scope>NUCLEOTIDE SEQUENCE [LARGE SCALE GENOMIC DNA]</scope>
    <source>
        <strain evidence="2 3">IOZ07</strain>
    </source>
</reference>
<feature type="compositionally biased region" description="Pro residues" evidence="1">
    <location>
        <begin position="289"/>
        <end position="308"/>
    </location>
</feature>
<name>A0A8H4V7R9_9HYPO</name>
<evidence type="ECO:0000313" key="3">
    <source>
        <dbReference type="Proteomes" id="UP000557566"/>
    </source>
</evidence>
<dbReference type="AlphaFoldDB" id="A0A8H4V7R9"/>
<comment type="caution">
    <text evidence="2">The sequence shown here is derived from an EMBL/GenBank/DDBJ whole genome shotgun (WGS) entry which is preliminary data.</text>
</comment>
<proteinExistence type="predicted"/>
<accession>A0A8H4V7R9</accession>
<keyword evidence="3" id="KW-1185">Reference proteome</keyword>
<feature type="compositionally biased region" description="Basic and acidic residues" evidence="1">
    <location>
        <begin position="36"/>
        <end position="45"/>
    </location>
</feature>
<sequence length="526" mass="58544">MGMHGPLTAQALGRSPYDDVVEGEGEEDPRQPTQQYDHRARPVNPETRRINRETVRSHNEVMLVIGVAEPENPALSADAESHRRHEAYDESIGLFLASPAKRCVEAVGIFGINGLRHRILIYKRYSQIPFWELFQAAKSDFSLSRDILAGASSSFLVHYIENAFRRMLARDVGCLVPTRLTLEIWNYIRIHLELHVALQHLGLIQNRLLLPDPKFFIPFTEASPISAPPLPDDFTVSSLLRWLGGAFISTTPFIVWVMAQRMLREWKPQIWGQIFRRIPNTMFHGKKAPPLPPPTLPPPPPLPTPSPEPSQGGTGLQPPPGDDGTPQSDVAQPHSPDPSSTDPSGSAEAARRPGLFSTRADDYASDEDENEGVSATLISFDVEATESGDAPPGLWSAELRPSQFQDPRACTCHRQPLYLDTLLTQLPALIGSHIFTDAITRLVMTPYEATALRLIARTMRLNRGLPCRDIYTAGLLSGLSWTAAMNFFANEFLHLVLCGEVWVGFAMISSWFHKTEQEWKAGEAET</sequence>
<dbReference type="EMBL" id="JAAVMX010000003">
    <property type="protein sequence ID" value="KAF4511069.1"/>
    <property type="molecule type" value="Genomic_DNA"/>
</dbReference>
<feature type="region of interest" description="Disordered" evidence="1">
    <location>
        <begin position="282"/>
        <end position="353"/>
    </location>
</feature>
<dbReference type="Proteomes" id="UP000557566">
    <property type="component" value="Unassembled WGS sequence"/>
</dbReference>
<evidence type="ECO:0000313" key="2">
    <source>
        <dbReference type="EMBL" id="KAF4511069.1"/>
    </source>
</evidence>
<feature type="region of interest" description="Disordered" evidence="1">
    <location>
        <begin position="1"/>
        <end position="45"/>
    </location>
</feature>
<evidence type="ECO:0000256" key="1">
    <source>
        <dbReference type="SAM" id="MobiDB-lite"/>
    </source>
</evidence>
<protein>
    <submittedName>
        <fullName evidence="2">Uncharacterized protein</fullName>
    </submittedName>
</protein>
<organism evidence="2 3">
    <name type="scientific">Ophiocordyceps sinensis</name>
    <dbReference type="NCBI Taxonomy" id="72228"/>
    <lineage>
        <taxon>Eukaryota</taxon>
        <taxon>Fungi</taxon>
        <taxon>Dikarya</taxon>
        <taxon>Ascomycota</taxon>
        <taxon>Pezizomycotina</taxon>
        <taxon>Sordariomycetes</taxon>
        <taxon>Hypocreomycetidae</taxon>
        <taxon>Hypocreales</taxon>
        <taxon>Ophiocordycipitaceae</taxon>
        <taxon>Ophiocordyceps</taxon>
    </lineage>
</organism>
<gene>
    <name evidence="2" type="ORF">G6O67_002903</name>
</gene>
<feature type="compositionally biased region" description="Low complexity" evidence="1">
    <location>
        <begin position="333"/>
        <end position="346"/>
    </location>
</feature>